<dbReference type="AlphaFoldDB" id="A0A951MDP2"/>
<sequence length="82" mass="9241">MKKIIIIFLLFISFKVTAQDKIAITEEDYSNSKVEMADVMRSEGKIYVLVGVIVLIFAGITGYIISTDRKVARLEKLAREVS</sequence>
<accession>A0A951MDP2</accession>
<feature type="transmembrane region" description="Helical" evidence="1">
    <location>
        <begin position="46"/>
        <end position="66"/>
    </location>
</feature>
<evidence type="ECO:0000313" key="4">
    <source>
        <dbReference type="Proteomes" id="UP000727490"/>
    </source>
</evidence>
<keyword evidence="4" id="KW-1185">Reference proteome</keyword>
<dbReference type="Proteomes" id="UP000727490">
    <property type="component" value="Unassembled WGS sequence"/>
</dbReference>
<evidence type="ECO:0000256" key="1">
    <source>
        <dbReference type="SAM" id="Phobius"/>
    </source>
</evidence>
<dbReference type="Pfam" id="PF20077">
    <property type="entry name" value="CcmD_alt"/>
    <property type="match status" value="1"/>
</dbReference>
<protein>
    <submittedName>
        <fullName evidence="3">CcmD family protein</fullName>
    </submittedName>
</protein>
<evidence type="ECO:0000256" key="2">
    <source>
        <dbReference type="SAM" id="SignalP"/>
    </source>
</evidence>
<organism evidence="3 4">
    <name type="scientific">Arthrospiribacter ruber</name>
    <dbReference type="NCBI Taxonomy" id="2487934"/>
    <lineage>
        <taxon>Bacteria</taxon>
        <taxon>Pseudomonadati</taxon>
        <taxon>Bacteroidota</taxon>
        <taxon>Cytophagia</taxon>
        <taxon>Cytophagales</taxon>
        <taxon>Cyclobacteriaceae</taxon>
        <taxon>Arthrospiribacter</taxon>
    </lineage>
</organism>
<keyword evidence="2" id="KW-0732">Signal</keyword>
<feature type="chain" id="PRO_5037008210" evidence="2">
    <location>
        <begin position="19"/>
        <end position="82"/>
    </location>
</feature>
<keyword evidence="1" id="KW-1133">Transmembrane helix</keyword>
<keyword evidence="1" id="KW-0812">Transmembrane</keyword>
<feature type="signal peptide" evidence="2">
    <location>
        <begin position="1"/>
        <end position="18"/>
    </location>
</feature>
<gene>
    <name evidence="3" type="ORF">EGN73_08670</name>
</gene>
<name>A0A951MDP2_9BACT</name>
<keyword evidence="1" id="KW-0472">Membrane</keyword>
<evidence type="ECO:0000313" key="3">
    <source>
        <dbReference type="EMBL" id="MBW3467890.1"/>
    </source>
</evidence>
<comment type="caution">
    <text evidence="3">The sequence shown here is derived from an EMBL/GenBank/DDBJ whole genome shotgun (WGS) entry which is preliminary data.</text>
</comment>
<proteinExistence type="predicted"/>
<dbReference type="RefSeq" id="WP_219288360.1">
    <property type="nucleotide sequence ID" value="NZ_RPHB01000003.1"/>
</dbReference>
<dbReference type="EMBL" id="RPHB01000003">
    <property type="protein sequence ID" value="MBW3467890.1"/>
    <property type="molecule type" value="Genomic_DNA"/>
</dbReference>
<reference evidence="3 4" key="1">
    <citation type="journal article" date="2020" name="Syst. Appl. Microbiol.">
        <title>Arthrospiribacter ruber gen. nov., sp. nov., a novel bacterium isolated from Arthrospira cultures.</title>
        <authorList>
            <person name="Waleron M."/>
            <person name="Misztak A."/>
            <person name="Waleron M.M."/>
            <person name="Furmaniak M."/>
            <person name="Mrozik A."/>
            <person name="Waleron K."/>
        </authorList>
    </citation>
    <scope>NUCLEOTIDE SEQUENCE [LARGE SCALE GENOMIC DNA]</scope>
    <source>
        <strain evidence="3 4">DPMB0001</strain>
    </source>
</reference>